<sequence length="152" mass="16493">MLPLFLRSIRVNAVAVLLLASTGAVGQTTTPPPLPPLSAARYSVEDTIRAIRHLFGQRSKGARGYTAAGSATLTEAALTTALRPAGTAPGQRIDDNQDYLAGGLMLGYGLARGRRFGPQQREQLIAAYTQGEPLPPYVRRRLKPRHFLYRPL</sequence>
<feature type="signal peptide" evidence="1">
    <location>
        <begin position="1"/>
        <end position="26"/>
    </location>
</feature>
<evidence type="ECO:0000313" key="3">
    <source>
        <dbReference type="Proteomes" id="UP000282184"/>
    </source>
</evidence>
<evidence type="ECO:0000256" key="1">
    <source>
        <dbReference type="SAM" id="SignalP"/>
    </source>
</evidence>
<dbReference type="EMBL" id="RXOF01000001">
    <property type="protein sequence ID" value="RTQ53378.1"/>
    <property type="molecule type" value="Genomic_DNA"/>
</dbReference>
<feature type="chain" id="PRO_5018712719" evidence="1">
    <location>
        <begin position="27"/>
        <end position="152"/>
    </location>
</feature>
<accession>A0A3S0QKX3</accession>
<reference evidence="2 3" key="1">
    <citation type="submission" date="2018-12" db="EMBL/GenBank/DDBJ databases">
        <title>Hymenobacter gummosus sp. nov., isolated from a spring.</title>
        <authorList>
            <person name="Nie L."/>
        </authorList>
    </citation>
    <scope>NUCLEOTIDE SEQUENCE [LARGE SCALE GENOMIC DNA]</scope>
    <source>
        <strain evidence="2 3">KCTC 52166</strain>
    </source>
</reference>
<gene>
    <name evidence="2" type="ORF">EJV47_01150</name>
</gene>
<name>A0A3S0QKX3_9BACT</name>
<keyword evidence="3" id="KW-1185">Reference proteome</keyword>
<keyword evidence="1" id="KW-0732">Signal</keyword>
<organism evidence="2 3">
    <name type="scientific">Hymenobacter gummosus</name>
    <dbReference type="NCBI Taxonomy" id="1776032"/>
    <lineage>
        <taxon>Bacteria</taxon>
        <taxon>Pseudomonadati</taxon>
        <taxon>Bacteroidota</taxon>
        <taxon>Cytophagia</taxon>
        <taxon>Cytophagales</taxon>
        <taxon>Hymenobacteraceae</taxon>
        <taxon>Hymenobacter</taxon>
    </lineage>
</organism>
<protein>
    <submittedName>
        <fullName evidence="2">Uncharacterized protein</fullName>
    </submittedName>
</protein>
<evidence type="ECO:0000313" key="2">
    <source>
        <dbReference type="EMBL" id="RTQ53378.1"/>
    </source>
</evidence>
<dbReference type="OrthoDB" id="885277at2"/>
<comment type="caution">
    <text evidence="2">The sequence shown here is derived from an EMBL/GenBank/DDBJ whole genome shotgun (WGS) entry which is preliminary data.</text>
</comment>
<dbReference type="AlphaFoldDB" id="A0A3S0QKX3"/>
<dbReference type="Proteomes" id="UP000282184">
    <property type="component" value="Unassembled WGS sequence"/>
</dbReference>
<proteinExistence type="predicted"/>
<dbReference type="RefSeq" id="WP_126691305.1">
    <property type="nucleotide sequence ID" value="NZ_RXOF01000001.1"/>
</dbReference>